<dbReference type="OrthoDB" id="9789567at2"/>
<dbReference type="InterPro" id="IPR018317">
    <property type="entry name" value="QueC"/>
</dbReference>
<dbReference type="PANTHER" id="PTHR42914:SF1">
    <property type="entry name" value="7-CYANO-7-DEAZAGUANINE SYNTHASE"/>
    <property type="match status" value="1"/>
</dbReference>
<dbReference type="Proteomes" id="UP000078532">
    <property type="component" value="Unassembled WGS sequence"/>
</dbReference>
<evidence type="ECO:0000256" key="7">
    <source>
        <dbReference type="ARBA" id="ARBA00037993"/>
    </source>
</evidence>
<dbReference type="GO" id="GO:0008270">
    <property type="term" value="F:zinc ion binding"/>
    <property type="evidence" value="ECO:0007669"/>
    <property type="project" value="UniProtKB-UniRule"/>
</dbReference>
<dbReference type="EC" id="6.3.4.20" evidence="8 10"/>
<keyword evidence="2 10" id="KW-0436">Ligase</keyword>
<dbReference type="PANTHER" id="PTHR42914">
    <property type="entry name" value="7-CYANO-7-DEAZAGUANINE SYNTHASE"/>
    <property type="match status" value="1"/>
</dbReference>
<gene>
    <name evidence="10" type="primary">queC</name>
    <name evidence="11" type="ORF">A6M21_10730</name>
</gene>
<dbReference type="GO" id="GO:0008616">
    <property type="term" value="P:tRNA queuosine(34) biosynthetic process"/>
    <property type="evidence" value="ECO:0007669"/>
    <property type="project" value="UniProtKB-UniRule"/>
</dbReference>
<comment type="pathway">
    <text evidence="1 10">Purine metabolism; 7-cyano-7-deazaguanine biosynthesis.</text>
</comment>
<feature type="binding site" evidence="10">
    <location>
        <position position="200"/>
    </location>
    <ligand>
        <name>Zn(2+)</name>
        <dbReference type="ChEBI" id="CHEBI:29105"/>
    </ligand>
</feature>
<evidence type="ECO:0000256" key="1">
    <source>
        <dbReference type="ARBA" id="ARBA00005061"/>
    </source>
</evidence>
<reference evidence="11 12" key="1">
    <citation type="submission" date="2016-04" db="EMBL/GenBank/DDBJ databases">
        <authorList>
            <person name="Evans L.H."/>
            <person name="Alamgir A."/>
            <person name="Owens N."/>
            <person name="Weber N.D."/>
            <person name="Virtaneva K."/>
            <person name="Barbian K."/>
            <person name="Babar A."/>
            <person name="Rosenke K."/>
        </authorList>
    </citation>
    <scope>NUCLEOTIDE SEQUENCE [LARGE SCALE GENOMIC DNA]</scope>
    <source>
        <strain evidence="11 12">LMa1</strain>
    </source>
</reference>
<evidence type="ECO:0000256" key="3">
    <source>
        <dbReference type="ARBA" id="ARBA00022723"/>
    </source>
</evidence>
<evidence type="ECO:0000313" key="12">
    <source>
        <dbReference type="Proteomes" id="UP000078532"/>
    </source>
</evidence>
<proteinExistence type="inferred from homology"/>
<dbReference type="NCBIfam" id="TIGR00364">
    <property type="entry name" value="7-cyano-7-deazaguanine synthase QueC"/>
    <property type="match status" value="1"/>
</dbReference>
<dbReference type="RefSeq" id="WP_066668473.1">
    <property type="nucleotide sequence ID" value="NZ_LYVF01000164.1"/>
</dbReference>
<dbReference type="Pfam" id="PF06508">
    <property type="entry name" value="QueC"/>
    <property type="match status" value="1"/>
</dbReference>
<comment type="cofactor">
    <cofactor evidence="10">
        <name>Zn(2+)</name>
        <dbReference type="ChEBI" id="CHEBI:29105"/>
    </cofactor>
    <text evidence="10">Binds 1 zinc ion per subunit.</text>
</comment>
<evidence type="ECO:0000256" key="5">
    <source>
        <dbReference type="ARBA" id="ARBA00022833"/>
    </source>
</evidence>
<comment type="subunit">
    <text evidence="10">Homodimer.</text>
</comment>
<evidence type="ECO:0000313" key="11">
    <source>
        <dbReference type="EMBL" id="OAT81348.1"/>
    </source>
</evidence>
<dbReference type="InterPro" id="IPR014729">
    <property type="entry name" value="Rossmann-like_a/b/a_fold"/>
</dbReference>
<evidence type="ECO:0000256" key="10">
    <source>
        <dbReference type="HAMAP-Rule" id="MF_01633"/>
    </source>
</evidence>
<feature type="binding site" evidence="10">
    <location>
        <position position="203"/>
    </location>
    <ligand>
        <name>Zn(2+)</name>
        <dbReference type="ChEBI" id="CHEBI:29105"/>
    </ligand>
</feature>
<comment type="similarity">
    <text evidence="7 10">Belongs to the QueC family.</text>
</comment>
<evidence type="ECO:0000256" key="2">
    <source>
        <dbReference type="ARBA" id="ARBA00022598"/>
    </source>
</evidence>
<keyword evidence="6 10" id="KW-0067">ATP-binding</keyword>
<protein>
    <recommendedName>
        <fullName evidence="8 10">7-cyano-7-deazaguanine synthase</fullName>
        <ecNumber evidence="8 10">6.3.4.20</ecNumber>
    </recommendedName>
    <alternativeName>
        <fullName evidence="10">7-cyano-7-carbaguanine synthase</fullName>
    </alternativeName>
    <alternativeName>
        <fullName evidence="10">PreQ(0) synthase</fullName>
    </alternativeName>
    <alternativeName>
        <fullName evidence="10">Queuosine biosynthesis protein QueC</fullName>
    </alternativeName>
</protein>
<keyword evidence="10" id="KW-0671">Queuosine biosynthesis</keyword>
<dbReference type="STRING" id="1838280.A6M21_10730"/>
<comment type="catalytic activity">
    <reaction evidence="9 10">
        <text>7-carboxy-7-carbaguanine + NH4(+) + 2 ATP = 7-cyano-7-carbaguanine + 2 AMP + 2 diphosphate + 2 H(+)</text>
        <dbReference type="Rhea" id="RHEA:27982"/>
        <dbReference type="ChEBI" id="CHEBI:15378"/>
        <dbReference type="ChEBI" id="CHEBI:28938"/>
        <dbReference type="ChEBI" id="CHEBI:30616"/>
        <dbReference type="ChEBI" id="CHEBI:33019"/>
        <dbReference type="ChEBI" id="CHEBI:45075"/>
        <dbReference type="ChEBI" id="CHEBI:61036"/>
        <dbReference type="ChEBI" id="CHEBI:456215"/>
        <dbReference type="EC" id="6.3.4.20"/>
    </reaction>
</comment>
<dbReference type="UniPathway" id="UPA00391"/>
<keyword evidence="3 10" id="KW-0479">Metal-binding</keyword>
<keyword evidence="5 10" id="KW-0862">Zinc</keyword>
<dbReference type="HAMAP" id="MF_01633">
    <property type="entry name" value="QueC"/>
    <property type="match status" value="1"/>
</dbReference>
<comment type="caution">
    <text evidence="11">The sequence shown here is derived from an EMBL/GenBank/DDBJ whole genome shotgun (WGS) entry which is preliminary data.</text>
</comment>
<evidence type="ECO:0000256" key="9">
    <source>
        <dbReference type="ARBA" id="ARBA00047890"/>
    </source>
</evidence>
<sequence>MKSVVLLSGGLDSTVSLAQALRESSVELCLTVDYGQRAAIREAGAARALAAYYHLHHQTVAVPFLQSLTCTALVNREFSVPRPDEEDLDDPQKAGETAALVWVPNRNGLLINIAACFAESLGCTRVVTGFNREEAVTFPDNSPAYVEAANRALSYSTANGVQVVSYTQRLNKVEIVRLGQRLGVPWHLIWSCYLGKELMCGQCESCRRLQRALKAVGIPFPGGREEI</sequence>
<keyword evidence="12" id="KW-1185">Reference proteome</keyword>
<feature type="binding site" evidence="10">
    <location>
        <position position="192"/>
    </location>
    <ligand>
        <name>Zn(2+)</name>
        <dbReference type="ChEBI" id="CHEBI:29105"/>
    </ligand>
</feature>
<dbReference type="CDD" id="cd01995">
    <property type="entry name" value="QueC-like"/>
    <property type="match status" value="1"/>
</dbReference>
<name>A0A1B7LE18_9FIRM</name>
<dbReference type="EMBL" id="LYVF01000164">
    <property type="protein sequence ID" value="OAT81348.1"/>
    <property type="molecule type" value="Genomic_DNA"/>
</dbReference>
<organism evidence="11 12">
    <name type="scientific">Desulfotomaculum copahuensis</name>
    <dbReference type="NCBI Taxonomy" id="1838280"/>
    <lineage>
        <taxon>Bacteria</taxon>
        <taxon>Bacillati</taxon>
        <taxon>Bacillota</taxon>
        <taxon>Clostridia</taxon>
        <taxon>Eubacteriales</taxon>
        <taxon>Desulfotomaculaceae</taxon>
        <taxon>Desulfotomaculum</taxon>
    </lineage>
</organism>
<feature type="binding site" evidence="10">
    <location>
        <position position="206"/>
    </location>
    <ligand>
        <name>Zn(2+)</name>
        <dbReference type="ChEBI" id="CHEBI:29105"/>
    </ligand>
</feature>
<dbReference type="AlphaFoldDB" id="A0A1B7LE18"/>
<feature type="binding site" evidence="10">
    <location>
        <begin position="7"/>
        <end position="17"/>
    </location>
    <ligand>
        <name>ATP</name>
        <dbReference type="ChEBI" id="CHEBI:30616"/>
    </ligand>
</feature>
<comment type="function">
    <text evidence="10">Catalyzes the ATP-dependent conversion of 7-carboxy-7-deazaguanine (CDG) to 7-cyano-7-deazaguanine (preQ(0)).</text>
</comment>
<evidence type="ECO:0000256" key="8">
    <source>
        <dbReference type="ARBA" id="ARBA00039149"/>
    </source>
</evidence>
<dbReference type="SUPFAM" id="SSF52402">
    <property type="entry name" value="Adenine nucleotide alpha hydrolases-like"/>
    <property type="match status" value="1"/>
</dbReference>
<evidence type="ECO:0000256" key="6">
    <source>
        <dbReference type="ARBA" id="ARBA00022840"/>
    </source>
</evidence>
<dbReference type="PIRSF" id="PIRSF006293">
    <property type="entry name" value="ExsB"/>
    <property type="match status" value="1"/>
</dbReference>
<dbReference type="GO" id="GO:0005524">
    <property type="term" value="F:ATP binding"/>
    <property type="evidence" value="ECO:0007669"/>
    <property type="project" value="UniProtKB-UniRule"/>
</dbReference>
<dbReference type="GO" id="GO:0016879">
    <property type="term" value="F:ligase activity, forming carbon-nitrogen bonds"/>
    <property type="evidence" value="ECO:0007669"/>
    <property type="project" value="UniProtKB-UniRule"/>
</dbReference>
<accession>A0A1B7LE18</accession>
<keyword evidence="4 10" id="KW-0547">Nucleotide-binding</keyword>
<evidence type="ECO:0000256" key="4">
    <source>
        <dbReference type="ARBA" id="ARBA00022741"/>
    </source>
</evidence>
<dbReference type="Gene3D" id="3.40.50.620">
    <property type="entry name" value="HUPs"/>
    <property type="match status" value="1"/>
</dbReference>